<evidence type="ECO:0000313" key="6">
    <source>
        <dbReference type="Proteomes" id="UP000283841"/>
    </source>
</evidence>
<keyword evidence="6" id="KW-1185">Reference proteome</keyword>
<accession>A0A443HZ52</accession>
<name>A0A443HZ52_BYSSP</name>
<protein>
    <submittedName>
        <fullName evidence="5">FRG1-like family protein</fullName>
    </submittedName>
</protein>
<feature type="compositionally biased region" description="Basic and acidic residues" evidence="4">
    <location>
        <begin position="18"/>
        <end position="31"/>
    </location>
</feature>
<evidence type="ECO:0000256" key="3">
    <source>
        <dbReference type="ARBA" id="ARBA00023242"/>
    </source>
</evidence>
<dbReference type="PANTHER" id="PTHR12928">
    <property type="entry name" value="FRG1 PROTEIN"/>
    <property type="match status" value="1"/>
</dbReference>
<comment type="similarity">
    <text evidence="2">Belongs to the FRG1 family.</text>
</comment>
<dbReference type="STRING" id="264951.A0A443HZ52"/>
<dbReference type="RefSeq" id="XP_028486772.1">
    <property type="nucleotide sequence ID" value="XM_028630315.1"/>
</dbReference>
<dbReference type="GeneID" id="39599592"/>
<proteinExistence type="inferred from homology"/>
<evidence type="ECO:0000256" key="1">
    <source>
        <dbReference type="ARBA" id="ARBA00004604"/>
    </source>
</evidence>
<evidence type="ECO:0000256" key="2">
    <source>
        <dbReference type="ARBA" id="ARBA00010878"/>
    </source>
</evidence>
<gene>
    <name evidence="5" type="ORF">C8Q69DRAFT_462435</name>
</gene>
<dbReference type="GO" id="GO:0071013">
    <property type="term" value="C:catalytic step 2 spliceosome"/>
    <property type="evidence" value="ECO:0007669"/>
    <property type="project" value="TreeGrafter"/>
</dbReference>
<dbReference type="GO" id="GO:0051015">
    <property type="term" value="F:actin filament binding"/>
    <property type="evidence" value="ECO:0007669"/>
    <property type="project" value="TreeGrafter"/>
</dbReference>
<dbReference type="EMBL" id="RCNU01000003">
    <property type="protein sequence ID" value="RWQ97127.1"/>
    <property type="molecule type" value="Genomic_DNA"/>
</dbReference>
<comment type="caution">
    <text evidence="5">The sequence shown here is derived from an EMBL/GenBank/DDBJ whole genome shotgun (WGS) entry which is preliminary data.</text>
</comment>
<evidence type="ECO:0000313" key="5">
    <source>
        <dbReference type="EMBL" id="RWQ97127.1"/>
    </source>
</evidence>
<feature type="region of interest" description="Disordered" evidence="4">
    <location>
        <begin position="1"/>
        <end position="62"/>
    </location>
</feature>
<dbReference type="VEuPathDB" id="FungiDB:C8Q69DRAFT_462435"/>
<dbReference type="SUPFAM" id="SSF50405">
    <property type="entry name" value="Actin-crosslinking proteins"/>
    <property type="match status" value="1"/>
</dbReference>
<evidence type="ECO:0000256" key="4">
    <source>
        <dbReference type="SAM" id="MobiDB-lite"/>
    </source>
</evidence>
<organism evidence="5 6">
    <name type="scientific">Byssochlamys spectabilis</name>
    <name type="common">Paecilomyces variotii</name>
    <dbReference type="NCBI Taxonomy" id="264951"/>
    <lineage>
        <taxon>Eukaryota</taxon>
        <taxon>Fungi</taxon>
        <taxon>Dikarya</taxon>
        <taxon>Ascomycota</taxon>
        <taxon>Pezizomycotina</taxon>
        <taxon>Eurotiomycetes</taxon>
        <taxon>Eurotiomycetidae</taxon>
        <taxon>Eurotiales</taxon>
        <taxon>Thermoascaceae</taxon>
        <taxon>Paecilomyces</taxon>
    </lineage>
</organism>
<dbReference type="Gene3D" id="2.80.10.50">
    <property type="match status" value="1"/>
</dbReference>
<feature type="compositionally biased region" description="Low complexity" evidence="4">
    <location>
        <begin position="34"/>
        <end position="47"/>
    </location>
</feature>
<dbReference type="CDD" id="cd23339">
    <property type="entry name" value="beta-trefoil_FSCN_fungal_FRG1-like"/>
    <property type="match status" value="1"/>
</dbReference>
<dbReference type="PANTHER" id="PTHR12928:SF0">
    <property type="entry name" value="FSHD REGION GENE 1"/>
    <property type="match status" value="1"/>
</dbReference>
<dbReference type="InterPro" id="IPR010414">
    <property type="entry name" value="FRG1"/>
</dbReference>
<dbReference type="Proteomes" id="UP000283841">
    <property type="component" value="Unassembled WGS sequence"/>
</dbReference>
<sequence length="289" mass="31732">MVKPLTFKGDKPKKRKHRTDDTDPTQRRIKSDPSSSSALTTTTGSAGPAEDENAEDTSWVSADVPTDISGPVIIVLPSSKPSCVACDANGKVFVSELENLIEGDPATAEPHDVRQVWVATKVAGSEGVSFKGHHGRYLSCDKYGILSATSAAISPFESFRILPAPDTPGLFSFQTVGGDSETFLSVKEDEEGTSRKGSSSKVEVRGDAKTLGFETSFRVRMQARFKPRVKASKESKAREKISRRELEEAVGRRLEDHEVKRLKRARREGNFHEEVLDVRVRGKHDKFAS</sequence>
<reference evidence="5 6" key="1">
    <citation type="journal article" date="2018" name="Front. Microbiol.">
        <title>Genomic and genetic insights into a cosmopolitan fungus, Paecilomyces variotii (Eurotiales).</title>
        <authorList>
            <person name="Urquhart A.S."/>
            <person name="Mondo S.J."/>
            <person name="Makela M.R."/>
            <person name="Hane J.K."/>
            <person name="Wiebenga A."/>
            <person name="He G."/>
            <person name="Mihaltcheva S."/>
            <person name="Pangilinan J."/>
            <person name="Lipzen A."/>
            <person name="Barry K."/>
            <person name="de Vries R.P."/>
            <person name="Grigoriev I.V."/>
            <person name="Idnurm A."/>
        </authorList>
    </citation>
    <scope>NUCLEOTIDE SEQUENCE [LARGE SCALE GENOMIC DNA]</scope>
    <source>
        <strain evidence="5 6">CBS 101075</strain>
    </source>
</reference>
<keyword evidence="3" id="KW-0539">Nucleus</keyword>
<dbReference type="GO" id="GO:0005730">
    <property type="term" value="C:nucleolus"/>
    <property type="evidence" value="ECO:0007669"/>
    <property type="project" value="UniProtKB-SubCell"/>
</dbReference>
<comment type="subcellular location">
    <subcellularLocation>
        <location evidence="1">Nucleus</location>
        <location evidence="1">Nucleolus</location>
    </subcellularLocation>
</comment>
<dbReference type="AlphaFoldDB" id="A0A443HZ52"/>
<dbReference type="InterPro" id="IPR008999">
    <property type="entry name" value="Actin-crosslinking"/>
</dbReference>
<dbReference type="Pfam" id="PF06229">
    <property type="entry name" value="FRG1"/>
    <property type="match status" value="1"/>
</dbReference>